<dbReference type="CDD" id="cd22343">
    <property type="entry name" value="PDDEXK_lambda_exonuclease-like"/>
    <property type="match status" value="1"/>
</dbReference>
<dbReference type="InterPro" id="IPR011604">
    <property type="entry name" value="PDDEXK-like_dom_sf"/>
</dbReference>
<dbReference type="EMBL" id="MK500427">
    <property type="protein sequence ID" value="QBK89513.1"/>
    <property type="molecule type" value="Genomic_DNA"/>
</dbReference>
<evidence type="ECO:0000259" key="1">
    <source>
        <dbReference type="Pfam" id="PF09588"/>
    </source>
</evidence>
<dbReference type="InterPro" id="IPR051703">
    <property type="entry name" value="NF-kappa-B_Signaling_Reg"/>
</dbReference>
<accession>A0A481Z1I1</accession>
<evidence type="ECO:0000313" key="2">
    <source>
        <dbReference type="EMBL" id="QBK89513.1"/>
    </source>
</evidence>
<name>A0A481Z1I1_9VIRU</name>
<dbReference type="Pfam" id="PF09588">
    <property type="entry name" value="YqaJ"/>
    <property type="match status" value="1"/>
</dbReference>
<gene>
    <name evidence="2" type="ORF">LCPAC001_00230</name>
</gene>
<organism evidence="2">
    <name type="scientific">Pithovirus LCPAC001</name>
    <dbReference type="NCBI Taxonomy" id="2506585"/>
    <lineage>
        <taxon>Viruses</taxon>
        <taxon>Pithoviruses</taxon>
    </lineage>
</organism>
<protein>
    <submittedName>
        <fullName evidence="2">YqaJ-like recombinase</fullName>
    </submittedName>
</protein>
<dbReference type="SUPFAM" id="SSF52980">
    <property type="entry name" value="Restriction endonuclease-like"/>
    <property type="match status" value="1"/>
</dbReference>
<dbReference type="PANTHER" id="PTHR46609">
    <property type="entry name" value="EXONUCLEASE, PHAGE-TYPE/RECB, C-TERMINAL DOMAIN-CONTAINING PROTEIN"/>
    <property type="match status" value="1"/>
</dbReference>
<dbReference type="InterPro" id="IPR011335">
    <property type="entry name" value="Restrct_endonuc-II-like"/>
</dbReference>
<dbReference type="InterPro" id="IPR019080">
    <property type="entry name" value="YqaJ_viral_recombinase"/>
</dbReference>
<proteinExistence type="predicted"/>
<dbReference type="PANTHER" id="PTHR46609:SF8">
    <property type="entry name" value="YQAJ VIRAL RECOMBINASE DOMAIN-CONTAINING PROTEIN"/>
    <property type="match status" value="1"/>
</dbReference>
<sequence length="223" mass="26269">MNSSEWVDEGFYWRHTAEQGTDLWKKARIGRCTGTTNNGKSSFGETKDNIADCICGIKKKLFTPEQRYRMDLGTENEPNGRKFYEKKYNKKVTEIGFCVPKFNLNIGASVDGISEDENGIIEIKCPQKMYYTLKKKNREIYFSHYKQMQFNMAVTNTKFCDYIVYGLDGKVYIQRVTFDSEYWKELYYQTVVFWNKKVKPRLESSEIKILMPPTKIISENLKF</sequence>
<dbReference type="Gene3D" id="3.90.320.10">
    <property type="match status" value="1"/>
</dbReference>
<feature type="domain" description="YqaJ viral recombinase" evidence="1">
    <location>
        <begin position="24"/>
        <end position="157"/>
    </location>
</feature>
<reference evidence="2" key="1">
    <citation type="journal article" date="2019" name="MBio">
        <title>Virus Genomes from Deep Sea Sediments Expand the Ocean Megavirome and Support Independent Origins of Viral Gigantism.</title>
        <authorList>
            <person name="Backstrom D."/>
            <person name="Yutin N."/>
            <person name="Jorgensen S.L."/>
            <person name="Dharamshi J."/>
            <person name="Homa F."/>
            <person name="Zaremba-Niedwiedzka K."/>
            <person name="Spang A."/>
            <person name="Wolf Y.I."/>
            <person name="Koonin E.V."/>
            <person name="Ettema T.J."/>
        </authorList>
    </citation>
    <scope>NUCLEOTIDE SEQUENCE</scope>
</reference>